<dbReference type="PaxDb" id="121845-A0A3Q0JAD1"/>
<protein>
    <submittedName>
        <fullName evidence="2">RNA-binding protein Musashi homolog Rbp6-like</fullName>
    </submittedName>
</protein>
<accession>A0A3Q0JAD1</accession>
<proteinExistence type="predicted"/>
<reference evidence="2" key="1">
    <citation type="submission" date="2025-08" db="UniProtKB">
        <authorList>
            <consortium name="RefSeq"/>
        </authorList>
    </citation>
    <scope>IDENTIFICATION</scope>
</reference>
<keyword evidence="1" id="KW-1185">Reference proteome</keyword>
<dbReference type="KEGG" id="dci:113470869"/>
<dbReference type="RefSeq" id="XP_026685404.1">
    <property type="nucleotide sequence ID" value="XM_026829603.1"/>
</dbReference>
<evidence type="ECO:0000313" key="2">
    <source>
        <dbReference type="RefSeq" id="XP_026685404.1"/>
    </source>
</evidence>
<sequence>MWSLGALPEGFPAAYAAYAAAGRGGYSGYPSFGLPYPTGYPAAAAYGYFPTGPAPPGPPHHQPTW</sequence>
<evidence type="ECO:0000313" key="1">
    <source>
        <dbReference type="Proteomes" id="UP000079169"/>
    </source>
</evidence>
<dbReference type="Proteomes" id="UP000079169">
    <property type="component" value="Unplaced"/>
</dbReference>
<dbReference type="GeneID" id="113470869"/>
<gene>
    <name evidence="2" type="primary">LOC113470869</name>
</gene>
<dbReference type="AlphaFoldDB" id="A0A3Q0JAD1"/>
<name>A0A3Q0JAD1_DIACI</name>
<organism evidence="1 2">
    <name type="scientific">Diaphorina citri</name>
    <name type="common">Asian citrus psyllid</name>
    <dbReference type="NCBI Taxonomy" id="121845"/>
    <lineage>
        <taxon>Eukaryota</taxon>
        <taxon>Metazoa</taxon>
        <taxon>Ecdysozoa</taxon>
        <taxon>Arthropoda</taxon>
        <taxon>Hexapoda</taxon>
        <taxon>Insecta</taxon>
        <taxon>Pterygota</taxon>
        <taxon>Neoptera</taxon>
        <taxon>Paraneoptera</taxon>
        <taxon>Hemiptera</taxon>
        <taxon>Sternorrhyncha</taxon>
        <taxon>Psylloidea</taxon>
        <taxon>Psyllidae</taxon>
        <taxon>Diaphorininae</taxon>
        <taxon>Diaphorina</taxon>
    </lineage>
</organism>